<evidence type="ECO:0000259" key="7">
    <source>
        <dbReference type="Pfam" id="PF02608"/>
    </source>
</evidence>
<protein>
    <submittedName>
        <fullName evidence="9">Basic membrane lipoprotein</fullName>
    </submittedName>
</protein>
<evidence type="ECO:0000256" key="6">
    <source>
        <dbReference type="ARBA" id="ARBA00023288"/>
    </source>
</evidence>
<dbReference type="OrthoDB" id="26626at2157"/>
<keyword evidence="10" id="KW-1185">Reference proteome</keyword>
<comment type="subcellular location">
    <subcellularLocation>
        <location evidence="1">Cell membrane</location>
        <topology evidence="1">Lipid-anchor</topology>
    </subcellularLocation>
</comment>
<dbReference type="SUPFAM" id="SSF53822">
    <property type="entry name" value="Periplasmic binding protein-like I"/>
    <property type="match status" value="1"/>
</dbReference>
<dbReference type="Gene3D" id="3.40.50.2300">
    <property type="match status" value="4"/>
</dbReference>
<dbReference type="HOGENOM" id="CLU_381587_0_0_2"/>
<evidence type="ECO:0000259" key="8">
    <source>
        <dbReference type="Pfam" id="PF13458"/>
    </source>
</evidence>
<keyword evidence="3" id="KW-1003">Cell membrane</keyword>
<reference evidence="9 10" key="1">
    <citation type="submission" date="2011-10" db="EMBL/GenBank/DDBJ databases">
        <title>The Improved High-Quality Draft genome of Methanoplanus limicola DSM 2279.</title>
        <authorList>
            <consortium name="US DOE Joint Genome Institute (JGI-PGF)"/>
            <person name="Lucas S."/>
            <person name="Copeland A."/>
            <person name="Lapidus A."/>
            <person name="Glavina del Rio T."/>
            <person name="Dalin E."/>
            <person name="Tice H."/>
            <person name="Bruce D."/>
            <person name="Goodwin L."/>
            <person name="Pitluck S."/>
            <person name="Peters L."/>
            <person name="Mikhailova N."/>
            <person name="Lu M."/>
            <person name="Kyrpides N."/>
            <person name="Mavromatis K."/>
            <person name="Ivanova N."/>
            <person name="Markowitz V."/>
            <person name="Cheng J.-F."/>
            <person name="Hugenholtz P."/>
            <person name="Woyke T."/>
            <person name="Wu D."/>
            <person name="Wirth R."/>
            <person name="Brambilla E.-M."/>
            <person name="Klenk H.-P."/>
            <person name="Eisen J.A."/>
        </authorList>
    </citation>
    <scope>NUCLEOTIDE SEQUENCE [LARGE SCALE GENOMIC DNA]</scope>
    <source>
        <strain evidence="9 10">DSM 2279</strain>
    </source>
</reference>
<dbReference type="InParanoid" id="H1Z326"/>
<keyword evidence="6 9" id="KW-0449">Lipoprotein</keyword>
<evidence type="ECO:0000256" key="2">
    <source>
        <dbReference type="ARBA" id="ARBA00008610"/>
    </source>
</evidence>
<gene>
    <name evidence="9" type="ORF">Metlim_1463</name>
</gene>
<dbReference type="InterPro" id="IPR028081">
    <property type="entry name" value="Leu-bd"/>
</dbReference>
<proteinExistence type="inferred from homology"/>
<dbReference type="Pfam" id="PF13458">
    <property type="entry name" value="Peripla_BP_6"/>
    <property type="match status" value="1"/>
</dbReference>
<keyword evidence="4" id="KW-0732">Signal</keyword>
<dbReference type="Pfam" id="PF02608">
    <property type="entry name" value="Bmp"/>
    <property type="match status" value="1"/>
</dbReference>
<dbReference type="STRING" id="937775.Metlim_1463"/>
<dbReference type="EMBL" id="CM001436">
    <property type="protein sequence ID" value="EHQ35566.1"/>
    <property type="molecule type" value="Genomic_DNA"/>
</dbReference>
<evidence type="ECO:0000256" key="1">
    <source>
        <dbReference type="ARBA" id="ARBA00004193"/>
    </source>
</evidence>
<sequence length="742" mass="80012">MGIIKNNYNYFRHFLLFAGLAGSLLIIFTAGCLGSGTGTEYTGIPEDTAEIKIGILLPVSGGEIFDFKTPVQMAVSGINSAGGIGGTSVKPVFFDTEGKEITDIAEDAAGDPDINIFIGPSSSEEALKAAPIFIESKKLLISPSASSAEVSARFMNTGYFRRTVPGDHAQITVIFEILEEKSAETVCLIYEDTSYGRTFDGYAPEYADSVGLELIKNIPLTNDKNRDSDSVYSIAALNPDYIIAAVMPEDAVMIKKTLDDAGSDAELLLTDSGRSPYITEKLGRDAEGICGVSPSYDPSTGYYIPYSIRNKEMPGVFSAQTYDAVMLAAYTAAWNMTHPEETYAEAFESVTAPSGIYKGWDSQEAGESVSYILSGGKPDISGASGPLDFRKGMIGPDRGYYAFWIIEDGEFRERKYYSSDKHYQPYLPGLSYTGIPTEKNEGKGTVWIFYPSVKGDRSFADAAYTGLFSAYEENSFIKREFSLNDASEVNEIFTSGSFTEKPDLVITIGYEYDGYTADWAEKNPDIKFIGVEQSESSLSNHAVCTFMPYGGSFLAGVLAAEMTETDNIGIIAGTDAGVIKPFTDGFKAGAYACDPGVYTSVSYVSSGFEGFSMPDKAEEIAYRMYGSGVDVIIMLAGSSNKGIVNSAINHGEVYLIGEDVDQSSLAPGVVAASVVKNIEGAVKSGIKRTLSGDFRPGNILYSMENGGTGLLISDKFSDKYSELAEKWKNAAETEERKYIAGI</sequence>
<name>H1Z326_9EURY</name>
<evidence type="ECO:0000256" key="5">
    <source>
        <dbReference type="ARBA" id="ARBA00023136"/>
    </source>
</evidence>
<dbReference type="GO" id="GO:0005886">
    <property type="term" value="C:plasma membrane"/>
    <property type="evidence" value="ECO:0007669"/>
    <property type="project" value="UniProtKB-SubCell"/>
</dbReference>
<dbReference type="PROSITE" id="PS51257">
    <property type="entry name" value="PROKAR_LIPOPROTEIN"/>
    <property type="match status" value="1"/>
</dbReference>
<keyword evidence="5" id="KW-0472">Membrane</keyword>
<dbReference type="InterPro" id="IPR050957">
    <property type="entry name" value="BMP_lipoprotein"/>
</dbReference>
<dbReference type="Proteomes" id="UP000005741">
    <property type="component" value="Chromosome"/>
</dbReference>
<evidence type="ECO:0000256" key="4">
    <source>
        <dbReference type="ARBA" id="ARBA00022729"/>
    </source>
</evidence>
<feature type="domain" description="ABC transporter substrate-binding protein PnrA-like" evidence="7">
    <location>
        <begin position="446"/>
        <end position="720"/>
    </location>
</feature>
<evidence type="ECO:0000256" key="3">
    <source>
        <dbReference type="ARBA" id="ARBA00022475"/>
    </source>
</evidence>
<dbReference type="InterPro" id="IPR003760">
    <property type="entry name" value="PnrA-like"/>
</dbReference>
<evidence type="ECO:0000313" key="9">
    <source>
        <dbReference type="EMBL" id="EHQ35566.1"/>
    </source>
</evidence>
<dbReference type="PANTHER" id="PTHR34296:SF2">
    <property type="entry name" value="ABC TRANSPORTER GUANOSINE-BINDING PROTEIN NUPN"/>
    <property type="match status" value="1"/>
</dbReference>
<dbReference type="PANTHER" id="PTHR34296">
    <property type="entry name" value="TRANSCRIPTIONAL ACTIVATOR PROTEIN MED"/>
    <property type="match status" value="1"/>
</dbReference>
<dbReference type="RefSeq" id="WP_004077321.1">
    <property type="nucleotide sequence ID" value="NZ_CM001436.1"/>
</dbReference>
<dbReference type="CDD" id="cd06354">
    <property type="entry name" value="PBP1_PrnA-like"/>
    <property type="match status" value="1"/>
</dbReference>
<organism evidence="9 10">
    <name type="scientific">Methanoplanus limicola DSM 2279</name>
    <dbReference type="NCBI Taxonomy" id="937775"/>
    <lineage>
        <taxon>Archaea</taxon>
        <taxon>Methanobacteriati</taxon>
        <taxon>Methanobacteriota</taxon>
        <taxon>Stenosarchaea group</taxon>
        <taxon>Methanomicrobia</taxon>
        <taxon>Methanomicrobiales</taxon>
        <taxon>Methanomicrobiaceae</taxon>
        <taxon>Methanoplanus</taxon>
    </lineage>
</organism>
<feature type="domain" description="Leucine-binding protein" evidence="8">
    <location>
        <begin position="50"/>
        <end position="334"/>
    </location>
</feature>
<dbReference type="AlphaFoldDB" id="H1Z326"/>
<accession>H1Z326</accession>
<comment type="similarity">
    <text evidence="2">Belongs to the BMP lipoprotein family.</text>
</comment>
<evidence type="ECO:0000313" key="10">
    <source>
        <dbReference type="Proteomes" id="UP000005741"/>
    </source>
</evidence>
<dbReference type="InterPro" id="IPR028082">
    <property type="entry name" value="Peripla_BP_I"/>
</dbReference>